<feature type="domain" description="AB hydrolase-1" evidence="1">
    <location>
        <begin position="43"/>
        <end position="148"/>
    </location>
</feature>
<comment type="caution">
    <text evidence="2">The sequence shown here is derived from an EMBL/GenBank/DDBJ whole genome shotgun (WGS) entry which is preliminary data.</text>
</comment>
<dbReference type="EMBL" id="PVTG01000007">
    <property type="protein sequence ID" value="PRY49035.1"/>
    <property type="molecule type" value="Genomic_DNA"/>
</dbReference>
<dbReference type="PANTHER" id="PTHR43798:SF33">
    <property type="entry name" value="HYDROLASE, PUTATIVE (AFU_ORTHOLOGUE AFUA_2G14860)-RELATED"/>
    <property type="match status" value="1"/>
</dbReference>
<reference evidence="2 3" key="1">
    <citation type="submission" date="2018-03" db="EMBL/GenBank/DDBJ databases">
        <title>Genomic Encyclopedia of Archaeal and Bacterial Type Strains, Phase II (KMG-II): from individual species to whole genera.</title>
        <authorList>
            <person name="Goeker M."/>
        </authorList>
    </citation>
    <scope>NUCLEOTIDE SEQUENCE [LARGE SCALE GENOMIC DNA]</scope>
    <source>
        <strain evidence="2 3">DSM 45416</strain>
    </source>
</reference>
<dbReference type="InterPro" id="IPR029058">
    <property type="entry name" value="AB_hydrolase_fold"/>
</dbReference>
<dbReference type="Pfam" id="PF00561">
    <property type="entry name" value="Abhydrolase_1"/>
    <property type="match status" value="1"/>
</dbReference>
<name>A0A2T0TTP5_9ACTN</name>
<dbReference type="RefSeq" id="WP_146146114.1">
    <property type="nucleotide sequence ID" value="NZ_PVTG01000007.1"/>
</dbReference>
<dbReference type="Gene3D" id="3.40.50.1820">
    <property type="entry name" value="alpha/beta hydrolase"/>
    <property type="match status" value="1"/>
</dbReference>
<proteinExistence type="predicted"/>
<dbReference type="OrthoDB" id="27092at2"/>
<dbReference type="GO" id="GO:0016020">
    <property type="term" value="C:membrane"/>
    <property type="evidence" value="ECO:0007669"/>
    <property type="project" value="TreeGrafter"/>
</dbReference>
<dbReference type="InterPro" id="IPR050266">
    <property type="entry name" value="AB_hydrolase_sf"/>
</dbReference>
<dbReference type="SUPFAM" id="SSF53474">
    <property type="entry name" value="alpha/beta-Hydrolases"/>
    <property type="match status" value="1"/>
</dbReference>
<dbReference type="PRINTS" id="PR00111">
    <property type="entry name" value="ABHYDROLASE"/>
</dbReference>
<accession>A0A2T0TTP5</accession>
<sequence>MGNPVTTAPDRALQTRYTTVDGLAIRYATSSARPDQALLLSPWPESLYAFEPMWPQLADHAQLVAVDLPGFGQSEGRPDLLSPRAMGEFVVRIADHLQLDRLHAVGPDVGTSALLFAASTHPDRFRSLVVGSGATTYPLELGEPLTRWVHTPDLARYEAMDPRRIVAGALDGISSAYQLPEHVREDYLSAYDGERFVASMAYVRSYPTELAALGPVLPRVTTPVQVIAGARDGAVPPTNGRYLHDRLPASRLDVIDAGHFTWEDAPDTYARLVANWWART</sequence>
<dbReference type="Proteomes" id="UP000239210">
    <property type="component" value="Unassembled WGS sequence"/>
</dbReference>
<dbReference type="PANTHER" id="PTHR43798">
    <property type="entry name" value="MONOACYLGLYCEROL LIPASE"/>
    <property type="match status" value="1"/>
</dbReference>
<evidence type="ECO:0000259" key="1">
    <source>
        <dbReference type="Pfam" id="PF00561"/>
    </source>
</evidence>
<organism evidence="2 3">
    <name type="scientific">Geodermatophilus tzadiensis</name>
    <dbReference type="NCBI Taxonomy" id="1137988"/>
    <lineage>
        <taxon>Bacteria</taxon>
        <taxon>Bacillati</taxon>
        <taxon>Actinomycetota</taxon>
        <taxon>Actinomycetes</taxon>
        <taxon>Geodermatophilales</taxon>
        <taxon>Geodermatophilaceae</taxon>
        <taxon>Geodermatophilus</taxon>
    </lineage>
</organism>
<evidence type="ECO:0000313" key="2">
    <source>
        <dbReference type="EMBL" id="PRY49035.1"/>
    </source>
</evidence>
<gene>
    <name evidence="2" type="ORF">LY71_107117</name>
</gene>
<dbReference type="GO" id="GO:0003824">
    <property type="term" value="F:catalytic activity"/>
    <property type="evidence" value="ECO:0007669"/>
    <property type="project" value="UniProtKB-ARBA"/>
</dbReference>
<dbReference type="InterPro" id="IPR000073">
    <property type="entry name" value="AB_hydrolase_1"/>
</dbReference>
<evidence type="ECO:0000313" key="3">
    <source>
        <dbReference type="Proteomes" id="UP000239210"/>
    </source>
</evidence>
<keyword evidence="3" id="KW-1185">Reference proteome</keyword>
<dbReference type="AlphaFoldDB" id="A0A2T0TTP5"/>
<protein>
    <submittedName>
        <fullName evidence="2">Pimeloyl-ACP methyl ester carboxylesterase</fullName>
    </submittedName>
</protein>